<comment type="caution">
    <text evidence="2">The sequence shown here is derived from an EMBL/GenBank/DDBJ whole genome shotgun (WGS) entry which is preliminary data.</text>
</comment>
<feature type="non-terminal residue" evidence="2">
    <location>
        <position position="1"/>
    </location>
</feature>
<accession>A0ABU5U0Y4</accession>
<evidence type="ECO:0000259" key="1">
    <source>
        <dbReference type="Pfam" id="PF26002"/>
    </source>
</evidence>
<feature type="domain" description="AprE-like beta-barrel" evidence="1">
    <location>
        <begin position="1"/>
        <end position="52"/>
    </location>
</feature>
<dbReference type="EMBL" id="JAYGHT010000111">
    <property type="protein sequence ID" value="MEA5520847.1"/>
    <property type="molecule type" value="Genomic_DNA"/>
</dbReference>
<organism evidence="2 3">
    <name type="scientific">Limnoraphis robusta CCNP1315</name>
    <dbReference type="NCBI Taxonomy" id="3110306"/>
    <lineage>
        <taxon>Bacteria</taxon>
        <taxon>Bacillati</taxon>
        <taxon>Cyanobacteriota</taxon>
        <taxon>Cyanophyceae</taxon>
        <taxon>Oscillatoriophycideae</taxon>
        <taxon>Oscillatoriales</taxon>
        <taxon>Sirenicapillariaceae</taxon>
        <taxon>Limnoraphis</taxon>
    </lineage>
</organism>
<evidence type="ECO:0000313" key="2">
    <source>
        <dbReference type="EMBL" id="MEA5520847.1"/>
    </source>
</evidence>
<reference evidence="2 3" key="1">
    <citation type="submission" date="2023-12" db="EMBL/GenBank/DDBJ databases">
        <title>Baltic Sea Cyanobacteria.</title>
        <authorList>
            <person name="Delbaje E."/>
            <person name="Fewer D.P."/>
            <person name="Shishido T.K."/>
        </authorList>
    </citation>
    <scope>NUCLEOTIDE SEQUENCE [LARGE SCALE GENOMIC DNA]</scope>
    <source>
        <strain evidence="2 3">CCNP 1315</strain>
    </source>
</reference>
<dbReference type="Pfam" id="PF26002">
    <property type="entry name" value="Beta-barrel_AprE"/>
    <property type="match status" value="1"/>
</dbReference>
<dbReference type="RefSeq" id="WP_323306911.1">
    <property type="nucleotide sequence ID" value="NZ_JAYGHT010000111.1"/>
</dbReference>
<gene>
    <name evidence="2" type="ORF">VB854_18065</name>
</gene>
<name>A0ABU5U0Y4_9CYAN</name>
<evidence type="ECO:0000313" key="3">
    <source>
        <dbReference type="Proteomes" id="UP001301728"/>
    </source>
</evidence>
<dbReference type="Proteomes" id="UP001301728">
    <property type="component" value="Unassembled WGS sequence"/>
</dbReference>
<protein>
    <recommendedName>
        <fullName evidence="1">AprE-like beta-barrel domain-containing protein</fullName>
    </recommendedName>
</protein>
<dbReference type="InterPro" id="IPR058982">
    <property type="entry name" value="Beta-barrel_AprE"/>
</dbReference>
<proteinExistence type="predicted"/>
<sequence>GELIYISPSAFEDERGERYYKGRVSLAQNYFGNDPTKNIVIAGMVAQVDIIAGSSSIISYLLQPIYKSVDSSFSQR</sequence>
<keyword evidence="3" id="KW-1185">Reference proteome</keyword>